<organism evidence="1 2">
    <name type="scientific">Fluviibacter phosphoraccumulans</name>
    <dbReference type="NCBI Taxonomy" id="1751046"/>
    <lineage>
        <taxon>Bacteria</taxon>
        <taxon>Pseudomonadati</taxon>
        <taxon>Pseudomonadota</taxon>
        <taxon>Betaproteobacteria</taxon>
        <taxon>Rhodocyclales</taxon>
        <taxon>Fluviibacteraceae</taxon>
        <taxon>Fluviibacter</taxon>
    </lineage>
</organism>
<dbReference type="Gene3D" id="3.30.1330.130">
    <property type="match status" value="1"/>
</dbReference>
<keyword evidence="2" id="KW-1185">Reference proteome</keyword>
<accession>A0A679HST9</accession>
<reference evidence="2" key="1">
    <citation type="submission" date="2020-01" db="EMBL/GenBank/DDBJ databases">
        <title>Phosphoaccumulans saitamaens gen. nov., sp. nov., a polyphosphate accumulating bacterium isolated from surface river water.</title>
        <authorList>
            <person name="Watanabe K."/>
            <person name="Suda W."/>
        </authorList>
    </citation>
    <scope>NUCLEOTIDE SEQUENCE [LARGE SCALE GENOMIC DNA]</scope>
    <source>
        <strain evidence="2">ICHIAU1</strain>
    </source>
</reference>
<evidence type="ECO:0000313" key="2">
    <source>
        <dbReference type="Proteomes" id="UP000463961"/>
    </source>
</evidence>
<sequence length="203" mass="22761">MQYPAFFDDIPRLTVYDPLAGFLGSTLGGIIDYSYVDVVKLTGHSCPTVASAYWMTYLAIRCLYGSELPCRGGLRVEFSEPRTEGVTGVMANVVQMLTGAAGDDGFKGLSGIFYRNGLMNFEVGGTRKIRFQLRDNLRHVDVSVDMSRIPISRNLKTLMQKCLHSEATPSELSLFGDLWQERVKNLILKYGEDRDVFRIIEGR</sequence>
<name>A0A679HST9_9RHOO</name>
<protein>
    <submittedName>
        <fullName evidence="1">Uncharacterized protein</fullName>
    </submittedName>
</protein>
<evidence type="ECO:0000313" key="1">
    <source>
        <dbReference type="EMBL" id="BBU69153.1"/>
    </source>
</evidence>
<gene>
    <name evidence="1" type="ORF">ICHIAU1_14360</name>
</gene>
<dbReference type="AlphaFoldDB" id="A0A679HST9"/>
<dbReference type="OrthoDB" id="259311at2"/>
<proteinExistence type="predicted"/>
<dbReference type="SUPFAM" id="SSF143555">
    <property type="entry name" value="FwdE-like"/>
    <property type="match status" value="1"/>
</dbReference>
<dbReference type="EMBL" id="AP022345">
    <property type="protein sequence ID" value="BBU69153.1"/>
    <property type="molecule type" value="Genomic_DNA"/>
</dbReference>
<dbReference type="Proteomes" id="UP000463961">
    <property type="component" value="Chromosome"/>
</dbReference>